<dbReference type="AlphaFoldDB" id="X1W2T5"/>
<protein>
    <submittedName>
        <fullName evidence="1">Uncharacterized protein</fullName>
    </submittedName>
</protein>
<comment type="caution">
    <text evidence="1">The sequence shown here is derived from an EMBL/GenBank/DDBJ whole genome shotgun (WGS) entry which is preliminary data.</text>
</comment>
<organism evidence="1">
    <name type="scientific">marine sediment metagenome</name>
    <dbReference type="NCBI Taxonomy" id="412755"/>
    <lineage>
        <taxon>unclassified sequences</taxon>
        <taxon>metagenomes</taxon>
        <taxon>ecological metagenomes</taxon>
    </lineage>
</organism>
<dbReference type="EMBL" id="BARW01036030">
    <property type="protein sequence ID" value="GAJ24265.1"/>
    <property type="molecule type" value="Genomic_DNA"/>
</dbReference>
<sequence length="178" mass="20582">MWILLTKKLPTKPSPPKLSIFWSVPWPNKAIVKQQREAADVSRSVFSEDSCFVVEAKRNADEWEGARQIRYKSKELRVFPYEFNPIKTTSIELYINEGAHMLVPESPAEETIIQRALKKGEREIYEAAIIDGATEAQAVATALRQDITIPDWKFPPVGWYKPNPEMAIYFCHPWEMKE</sequence>
<gene>
    <name evidence="1" type="ORF">S12H4_56047</name>
</gene>
<reference evidence="1" key="1">
    <citation type="journal article" date="2014" name="Front. Microbiol.">
        <title>High frequency of phylogenetically diverse reductive dehalogenase-homologous genes in deep subseafloor sedimentary metagenomes.</title>
        <authorList>
            <person name="Kawai M."/>
            <person name="Futagami T."/>
            <person name="Toyoda A."/>
            <person name="Takaki Y."/>
            <person name="Nishi S."/>
            <person name="Hori S."/>
            <person name="Arai W."/>
            <person name="Tsubouchi T."/>
            <person name="Morono Y."/>
            <person name="Uchiyama I."/>
            <person name="Ito T."/>
            <person name="Fujiyama A."/>
            <person name="Inagaki F."/>
            <person name="Takami H."/>
        </authorList>
    </citation>
    <scope>NUCLEOTIDE SEQUENCE</scope>
    <source>
        <strain evidence="1">Expedition CK06-06</strain>
    </source>
</reference>
<proteinExistence type="predicted"/>
<name>X1W2T5_9ZZZZ</name>
<evidence type="ECO:0000313" key="1">
    <source>
        <dbReference type="EMBL" id="GAJ24265.1"/>
    </source>
</evidence>
<accession>X1W2T5</accession>